<dbReference type="KEGG" id="adg:Adeg_0708"/>
<dbReference type="AlphaFoldDB" id="C9RC78"/>
<dbReference type="STRING" id="429009.Adeg_0708"/>
<accession>C9RC78</accession>
<evidence type="ECO:0000313" key="3">
    <source>
        <dbReference type="Proteomes" id="UP000002620"/>
    </source>
</evidence>
<keyword evidence="1" id="KW-0812">Transmembrane</keyword>
<name>C9RC78_AMMDK</name>
<keyword evidence="1" id="KW-0472">Membrane</keyword>
<proteinExistence type="predicted"/>
<dbReference type="Proteomes" id="UP000002620">
    <property type="component" value="Chromosome"/>
</dbReference>
<evidence type="ECO:0000313" key="2">
    <source>
        <dbReference type="EMBL" id="ACX51855.1"/>
    </source>
</evidence>
<dbReference type="EMBL" id="CP001785">
    <property type="protein sequence ID" value="ACX51855.1"/>
    <property type="molecule type" value="Genomic_DNA"/>
</dbReference>
<gene>
    <name evidence="2" type="ordered locus">Adeg_0708</name>
</gene>
<dbReference type="HOGENOM" id="CLU_3371659_0_0_9"/>
<protein>
    <submittedName>
        <fullName evidence="2">Uncharacterized protein</fullName>
    </submittedName>
</protein>
<feature type="transmembrane region" description="Helical" evidence="1">
    <location>
        <begin position="6"/>
        <end position="28"/>
    </location>
</feature>
<evidence type="ECO:0000256" key="1">
    <source>
        <dbReference type="SAM" id="Phobius"/>
    </source>
</evidence>
<organism evidence="2 3">
    <name type="scientific">Ammonifex degensii (strain DSM 10501 / KC4)</name>
    <dbReference type="NCBI Taxonomy" id="429009"/>
    <lineage>
        <taxon>Bacteria</taxon>
        <taxon>Bacillati</taxon>
        <taxon>Bacillota</taxon>
        <taxon>Clostridia</taxon>
        <taxon>Thermoanaerobacterales</taxon>
        <taxon>Thermoanaerobacteraceae</taxon>
        <taxon>Ammonifex</taxon>
    </lineage>
</organism>
<reference evidence="2 3" key="1">
    <citation type="submission" date="2009-10" db="EMBL/GenBank/DDBJ databases">
        <title>Complete sequence of chromosome of Ammonifex degensii KC4.</title>
        <authorList>
            <consortium name="US DOE Joint Genome Institute"/>
            <person name="Kerfeld C."/>
            <person name="Goodner B."/>
            <person name="Huber H."/>
            <person name="Stetter K."/>
            <person name="Lucas S."/>
            <person name="Copeland A."/>
            <person name="Lapidus A."/>
            <person name="Glavina del Rio T."/>
            <person name="Dalin E."/>
            <person name="Tice H."/>
            <person name="Bruce D."/>
            <person name="Goodwin L."/>
            <person name="Pitluck S."/>
            <person name="Saunders E."/>
            <person name="Brettin T."/>
            <person name="Detter J.C."/>
            <person name="Han C."/>
            <person name="Larimer F."/>
            <person name="Land M."/>
            <person name="Hauser L."/>
            <person name="Kyrpides N."/>
            <person name="Ovchinnikova G."/>
            <person name="Richardson P."/>
        </authorList>
    </citation>
    <scope>NUCLEOTIDE SEQUENCE [LARGE SCALE GENOMIC DNA]</scope>
    <source>
        <strain evidence="3">DSM 10501 / KC4</strain>
    </source>
</reference>
<keyword evidence="3" id="KW-1185">Reference proteome</keyword>
<keyword evidence="1" id="KW-1133">Transmembrane helix</keyword>
<sequence length="34" mass="3578">MLGFAWFYVGLVSGFALGILTAGMLVAAGREDED</sequence>